<name>A0A397HN26_9GLOM</name>
<evidence type="ECO:0000313" key="1">
    <source>
        <dbReference type="EMBL" id="RHZ64539.1"/>
    </source>
</evidence>
<keyword evidence="2" id="KW-1185">Reference proteome</keyword>
<protein>
    <submittedName>
        <fullName evidence="1">Uncharacterized protein</fullName>
    </submittedName>
</protein>
<dbReference type="AlphaFoldDB" id="A0A397HN26"/>
<dbReference type="Proteomes" id="UP000266861">
    <property type="component" value="Unassembled WGS sequence"/>
</dbReference>
<proteinExistence type="predicted"/>
<sequence length="76" mass="8966">MKSKFYCILTKNNTENVKTVNKITLENDGATHATNYEEVIEWIPFDRFDDILLKEVFAKFSRQHGLMQSKRLLKKS</sequence>
<organism evidence="1 2">
    <name type="scientific">Diversispora epigaea</name>
    <dbReference type="NCBI Taxonomy" id="1348612"/>
    <lineage>
        <taxon>Eukaryota</taxon>
        <taxon>Fungi</taxon>
        <taxon>Fungi incertae sedis</taxon>
        <taxon>Mucoromycota</taxon>
        <taxon>Glomeromycotina</taxon>
        <taxon>Glomeromycetes</taxon>
        <taxon>Diversisporales</taxon>
        <taxon>Diversisporaceae</taxon>
        <taxon>Diversispora</taxon>
    </lineage>
</organism>
<dbReference type="EMBL" id="PQFF01000295">
    <property type="protein sequence ID" value="RHZ64539.1"/>
    <property type="molecule type" value="Genomic_DNA"/>
</dbReference>
<accession>A0A397HN26</accession>
<gene>
    <name evidence="1" type="ORF">Glove_323g12</name>
</gene>
<reference evidence="1 2" key="1">
    <citation type="submission" date="2018-08" db="EMBL/GenBank/DDBJ databases">
        <title>Genome and evolution of the arbuscular mycorrhizal fungus Diversispora epigaea (formerly Glomus versiforme) and its bacterial endosymbionts.</title>
        <authorList>
            <person name="Sun X."/>
            <person name="Fei Z."/>
            <person name="Harrison M."/>
        </authorList>
    </citation>
    <scope>NUCLEOTIDE SEQUENCE [LARGE SCALE GENOMIC DNA]</scope>
    <source>
        <strain evidence="1 2">IT104</strain>
    </source>
</reference>
<evidence type="ECO:0000313" key="2">
    <source>
        <dbReference type="Proteomes" id="UP000266861"/>
    </source>
</evidence>
<comment type="caution">
    <text evidence="1">The sequence shown here is derived from an EMBL/GenBank/DDBJ whole genome shotgun (WGS) entry which is preliminary data.</text>
</comment>